<gene>
    <name evidence="2" type="ORF">QBA35_15840</name>
</gene>
<evidence type="ECO:0000313" key="2">
    <source>
        <dbReference type="EMBL" id="MEH0634797.1"/>
    </source>
</evidence>
<keyword evidence="1" id="KW-0812">Transmembrane</keyword>
<reference evidence="2" key="1">
    <citation type="submission" date="2023-04" db="EMBL/GenBank/DDBJ databases">
        <title>Genomic diversity of scab-causing Streptomyces spp. in the province of Quebec, Canada.</title>
        <authorList>
            <person name="Biessy A."/>
            <person name="Cadieux M."/>
            <person name="Ciotola M."/>
            <person name="Filion M."/>
        </authorList>
    </citation>
    <scope>NUCLEOTIDE SEQUENCE</scope>
    <source>
        <strain evidence="2">B21-115</strain>
    </source>
</reference>
<comment type="caution">
    <text evidence="2">The sequence shown here is derived from an EMBL/GenBank/DDBJ whole genome shotgun (WGS) entry which is preliminary data.</text>
</comment>
<proteinExistence type="predicted"/>
<name>A0ABU8AM98_9ACTN</name>
<keyword evidence="3" id="KW-1185">Reference proteome</keyword>
<sequence length="55" mass="5688">MKKNSMTPGTPLVIGSVIAAGSIVQDNYGGAVFSVVFCAVVSLVLHVRSSRTQGH</sequence>
<feature type="transmembrane region" description="Helical" evidence="1">
    <location>
        <begin position="29"/>
        <end position="47"/>
    </location>
</feature>
<dbReference type="Proteomes" id="UP001310290">
    <property type="component" value="Unassembled WGS sequence"/>
</dbReference>
<keyword evidence="1" id="KW-0472">Membrane</keyword>
<dbReference type="RefSeq" id="WP_334658871.1">
    <property type="nucleotide sequence ID" value="NZ_JARULZ010000001.1"/>
</dbReference>
<keyword evidence="1" id="KW-1133">Transmembrane helix</keyword>
<accession>A0ABU8AM98</accession>
<evidence type="ECO:0000313" key="3">
    <source>
        <dbReference type="Proteomes" id="UP001310290"/>
    </source>
</evidence>
<protein>
    <submittedName>
        <fullName evidence="2">Uncharacterized protein</fullName>
    </submittedName>
</protein>
<evidence type="ECO:0000256" key="1">
    <source>
        <dbReference type="SAM" id="Phobius"/>
    </source>
</evidence>
<organism evidence="2 3">
    <name type="scientific">Streptomyces bottropensis</name>
    <dbReference type="NCBI Taxonomy" id="42235"/>
    <lineage>
        <taxon>Bacteria</taxon>
        <taxon>Bacillati</taxon>
        <taxon>Actinomycetota</taxon>
        <taxon>Actinomycetes</taxon>
        <taxon>Kitasatosporales</taxon>
        <taxon>Streptomycetaceae</taxon>
        <taxon>Streptomyces</taxon>
    </lineage>
</organism>
<dbReference type="EMBL" id="JARULZ010000001">
    <property type="protein sequence ID" value="MEH0634797.1"/>
    <property type="molecule type" value="Genomic_DNA"/>
</dbReference>